<keyword evidence="2 4" id="KW-0489">Methyltransferase</keyword>
<dbReference type="Pfam" id="PF01555">
    <property type="entry name" value="N6_N4_Mtase"/>
    <property type="match status" value="1"/>
</dbReference>
<comment type="similarity">
    <text evidence="1 4">Belongs to the N(4)/N(6)-methyltransferase family.</text>
</comment>
<dbReference type="InterPro" id="IPR010982">
    <property type="entry name" value="Lambda_DNA-bd_dom_sf"/>
</dbReference>
<sequence length="336" mass="38413">MLSRQKDFESIRDNLSGHLKVSTQDVLLAEGDSLELLQSLPDHSVSLILTDPPYHSTKKDNIHGDKAFKNDSEYIEWLSKYSKEWHRILKPNGSLFCFCSSKLAARLEVELSKKFNILNQIVWSKPNDPGFDGWKQKMKKEALRQWYPHSERVIFAEPAYEGNLFRSYFGNVLRDLRKKAGFTMKLLCEKTGTYGRVNHGGAASNWEAGRNTPSSEQYEKISNALLTSENINNVPYYEDLIRPFKTNGSCQFTDVWDFPSVRPYKNKHPAEKPIELLEYAIKTTTYEGDIVLDCFSGSGNAAIASLNHNRLAVAIEIDPKWVGISQKNIEIFNKKH</sequence>
<dbReference type="EC" id="2.1.1.113" evidence="4"/>
<dbReference type="EMBL" id="JRHO01000009">
    <property type="protein sequence ID" value="KGK98967.1"/>
    <property type="molecule type" value="Genomic_DNA"/>
</dbReference>
<keyword evidence="3" id="KW-0808">Transferase</keyword>
<feature type="domain" description="HTH cro/C1-type" evidence="5">
    <location>
        <begin position="173"/>
        <end position="231"/>
    </location>
</feature>
<dbReference type="GO" id="GO:0032259">
    <property type="term" value="P:methylation"/>
    <property type="evidence" value="ECO:0007669"/>
    <property type="project" value="UniProtKB-KW"/>
</dbReference>
<keyword evidence="4" id="KW-0949">S-adenosyl-L-methionine</keyword>
<dbReference type="Proteomes" id="UP000029859">
    <property type="component" value="Unassembled WGS sequence"/>
</dbReference>
<reference evidence="6 7" key="1">
    <citation type="submission" date="2014-09" db="EMBL/GenBank/DDBJ databases">
        <title>Draft genome sequence of an obligately methylotrophic methanogen, Methanococcoides methylutens, isolated from marine sediment.</title>
        <authorList>
            <person name="Guan Y."/>
            <person name="Ngugi D.K."/>
            <person name="Blom J."/>
            <person name="Ali S."/>
            <person name="Ferry J.G."/>
            <person name="Stingl U."/>
        </authorList>
    </citation>
    <scope>NUCLEOTIDE SEQUENCE [LARGE SCALE GENOMIC DNA]</scope>
    <source>
        <strain evidence="6 7">DSM 2657</strain>
    </source>
</reference>
<dbReference type="InterPro" id="IPR001387">
    <property type="entry name" value="Cro/C1-type_HTH"/>
</dbReference>
<dbReference type="GO" id="GO:0015667">
    <property type="term" value="F:site-specific DNA-methyltransferase (cytosine-N4-specific) activity"/>
    <property type="evidence" value="ECO:0007669"/>
    <property type="project" value="UniProtKB-EC"/>
</dbReference>
<dbReference type="Gene3D" id="3.40.50.150">
    <property type="entry name" value="Vaccinia Virus protein VP39"/>
    <property type="match status" value="1"/>
</dbReference>
<dbReference type="SUPFAM" id="SSF53335">
    <property type="entry name" value="S-adenosyl-L-methionine-dependent methyltransferases"/>
    <property type="match status" value="1"/>
</dbReference>
<gene>
    <name evidence="6" type="ORF">LI82_02690</name>
</gene>
<evidence type="ECO:0000256" key="2">
    <source>
        <dbReference type="ARBA" id="ARBA00022603"/>
    </source>
</evidence>
<name>A0A099T1E3_METMT</name>
<dbReference type="GO" id="GO:0003677">
    <property type="term" value="F:DNA binding"/>
    <property type="evidence" value="ECO:0007669"/>
    <property type="project" value="InterPro"/>
</dbReference>
<dbReference type="PROSITE" id="PS00092">
    <property type="entry name" value="N6_MTASE"/>
    <property type="match status" value="1"/>
</dbReference>
<accession>A0A099T1E3</accession>
<evidence type="ECO:0000313" key="7">
    <source>
        <dbReference type="Proteomes" id="UP000029859"/>
    </source>
</evidence>
<dbReference type="Gene3D" id="1.10.260.40">
    <property type="entry name" value="lambda repressor-like DNA-binding domains"/>
    <property type="match status" value="1"/>
</dbReference>
<dbReference type="PROSITE" id="PS50943">
    <property type="entry name" value="HTH_CROC1"/>
    <property type="match status" value="1"/>
</dbReference>
<dbReference type="REBASE" id="98987">
    <property type="entry name" value="M.Mme2657ORF2690P"/>
</dbReference>
<organism evidence="6 7">
    <name type="scientific">Methanococcoides methylutens</name>
    <dbReference type="NCBI Taxonomy" id="2226"/>
    <lineage>
        <taxon>Archaea</taxon>
        <taxon>Methanobacteriati</taxon>
        <taxon>Methanobacteriota</taxon>
        <taxon>Stenosarchaea group</taxon>
        <taxon>Methanomicrobia</taxon>
        <taxon>Methanosarcinales</taxon>
        <taxon>Methanosarcinaceae</taxon>
        <taxon>Methanococcoides</taxon>
    </lineage>
</organism>
<evidence type="ECO:0000259" key="5">
    <source>
        <dbReference type="PROSITE" id="PS50943"/>
    </source>
</evidence>
<dbReference type="AlphaFoldDB" id="A0A099T1E3"/>
<dbReference type="InterPro" id="IPR029063">
    <property type="entry name" value="SAM-dependent_MTases_sf"/>
</dbReference>
<evidence type="ECO:0000256" key="1">
    <source>
        <dbReference type="ARBA" id="ARBA00006594"/>
    </source>
</evidence>
<dbReference type="InterPro" id="IPR002052">
    <property type="entry name" value="DNA_methylase_N6_adenine_CS"/>
</dbReference>
<dbReference type="GO" id="GO:0009307">
    <property type="term" value="P:DNA restriction-modification system"/>
    <property type="evidence" value="ECO:0007669"/>
    <property type="project" value="UniProtKB-KW"/>
</dbReference>
<comment type="catalytic activity">
    <reaction evidence="4">
        <text>a 2'-deoxycytidine in DNA + S-adenosyl-L-methionine = an N(4)-methyl-2'-deoxycytidine in DNA + S-adenosyl-L-homocysteine + H(+)</text>
        <dbReference type="Rhea" id="RHEA:16857"/>
        <dbReference type="Rhea" id="RHEA-COMP:11369"/>
        <dbReference type="Rhea" id="RHEA-COMP:13674"/>
        <dbReference type="ChEBI" id="CHEBI:15378"/>
        <dbReference type="ChEBI" id="CHEBI:57856"/>
        <dbReference type="ChEBI" id="CHEBI:59789"/>
        <dbReference type="ChEBI" id="CHEBI:85452"/>
        <dbReference type="ChEBI" id="CHEBI:137933"/>
        <dbReference type="EC" id="2.1.1.113"/>
    </reaction>
</comment>
<comment type="caution">
    <text evidence="6">The sequence shown here is derived from an EMBL/GenBank/DDBJ whole genome shotgun (WGS) entry which is preliminary data.</text>
</comment>
<evidence type="ECO:0000313" key="6">
    <source>
        <dbReference type="EMBL" id="KGK98967.1"/>
    </source>
</evidence>
<dbReference type="GO" id="GO:0008170">
    <property type="term" value="F:N-methyltransferase activity"/>
    <property type="evidence" value="ECO:0007669"/>
    <property type="project" value="InterPro"/>
</dbReference>
<evidence type="ECO:0000256" key="3">
    <source>
        <dbReference type="ARBA" id="ARBA00022679"/>
    </source>
</evidence>
<keyword evidence="7" id="KW-1185">Reference proteome</keyword>
<dbReference type="PRINTS" id="PR00508">
    <property type="entry name" value="S21N4MTFRASE"/>
</dbReference>
<keyword evidence="4" id="KW-0680">Restriction system</keyword>
<protein>
    <recommendedName>
        <fullName evidence="4">Type II methyltransferase</fullName>
        <ecNumber evidence="4">2.1.1.113</ecNumber>
    </recommendedName>
    <alternativeName>
        <fullName evidence="4">N-4 cytosine-specific methyltransferase</fullName>
    </alternativeName>
</protein>
<dbReference type="CDD" id="cd00093">
    <property type="entry name" value="HTH_XRE"/>
    <property type="match status" value="1"/>
</dbReference>
<dbReference type="InterPro" id="IPR001091">
    <property type="entry name" value="RM_Methyltransferase"/>
</dbReference>
<dbReference type="InterPro" id="IPR002941">
    <property type="entry name" value="DNA_methylase_N4/N6"/>
</dbReference>
<proteinExistence type="inferred from homology"/>
<evidence type="ECO:0000256" key="4">
    <source>
        <dbReference type="RuleBase" id="RU362026"/>
    </source>
</evidence>